<gene>
    <name evidence="2" type="ORF">SETTUDRAFT_38373</name>
</gene>
<dbReference type="Proteomes" id="UP000016935">
    <property type="component" value="Unassembled WGS sequence"/>
</dbReference>
<sequence length="186" mass="20480">MRFSNIFISLATAAGLVPITVASNPEVPDGTYSITHQEDGSYLWKSLTNATMEPITTFPQRNGKPKTYSAKFQKRRTDCWGQDLDHAGVDKSANDLRRWARQPGGFNWAATYAASSVGSVVNFVFVYYCITTPHTSGNIDENDVNYALAQMDAKCPLYRASWFGWDGSSELIGKASVNAEICTGPF</sequence>
<dbReference type="OrthoDB" id="3768082at2759"/>
<dbReference type="GeneID" id="19404347"/>
<reference evidence="2 3" key="2">
    <citation type="journal article" date="2013" name="PLoS Genet.">
        <title>Comparative genome structure, secondary metabolite, and effector coding capacity across Cochliobolus pathogens.</title>
        <authorList>
            <person name="Condon B.J."/>
            <person name="Leng Y."/>
            <person name="Wu D."/>
            <person name="Bushley K.E."/>
            <person name="Ohm R.A."/>
            <person name="Otillar R."/>
            <person name="Martin J."/>
            <person name="Schackwitz W."/>
            <person name="Grimwood J."/>
            <person name="MohdZainudin N."/>
            <person name="Xue C."/>
            <person name="Wang R."/>
            <person name="Manning V.A."/>
            <person name="Dhillon B."/>
            <person name="Tu Z.J."/>
            <person name="Steffenson B.J."/>
            <person name="Salamov A."/>
            <person name="Sun H."/>
            <person name="Lowry S."/>
            <person name="LaButti K."/>
            <person name="Han J."/>
            <person name="Copeland A."/>
            <person name="Lindquist E."/>
            <person name="Barry K."/>
            <person name="Schmutz J."/>
            <person name="Baker S.E."/>
            <person name="Ciuffetti L.M."/>
            <person name="Grigoriev I.V."/>
            <person name="Zhong S."/>
            <person name="Turgeon B.G."/>
        </authorList>
    </citation>
    <scope>NUCLEOTIDE SEQUENCE [LARGE SCALE GENOMIC DNA]</scope>
    <source>
        <strain evidence="3">28A</strain>
    </source>
</reference>
<dbReference type="RefSeq" id="XP_008023346.1">
    <property type="nucleotide sequence ID" value="XM_008025155.1"/>
</dbReference>
<dbReference type="AlphaFoldDB" id="R0K7X7"/>
<name>R0K7X7_EXST2</name>
<feature type="signal peptide" evidence="1">
    <location>
        <begin position="1"/>
        <end position="22"/>
    </location>
</feature>
<proteinExistence type="predicted"/>
<protein>
    <submittedName>
        <fullName evidence="2">Uncharacterized protein</fullName>
    </submittedName>
</protein>
<accession>R0K7X7</accession>
<dbReference type="HOGENOM" id="CLU_1489076_0_0_1"/>
<evidence type="ECO:0000313" key="3">
    <source>
        <dbReference type="Proteomes" id="UP000016935"/>
    </source>
</evidence>
<keyword evidence="3" id="KW-1185">Reference proteome</keyword>
<keyword evidence="1" id="KW-0732">Signal</keyword>
<reference evidence="2 3" key="1">
    <citation type="journal article" date="2012" name="PLoS Pathog.">
        <title>Diverse lifestyles and strategies of plant pathogenesis encoded in the genomes of eighteen Dothideomycetes fungi.</title>
        <authorList>
            <person name="Ohm R.A."/>
            <person name="Feau N."/>
            <person name="Henrissat B."/>
            <person name="Schoch C.L."/>
            <person name="Horwitz B.A."/>
            <person name="Barry K.W."/>
            <person name="Condon B.J."/>
            <person name="Copeland A.C."/>
            <person name="Dhillon B."/>
            <person name="Glaser F."/>
            <person name="Hesse C.N."/>
            <person name="Kosti I."/>
            <person name="LaButti K."/>
            <person name="Lindquist E.A."/>
            <person name="Lucas S."/>
            <person name="Salamov A.A."/>
            <person name="Bradshaw R.E."/>
            <person name="Ciuffetti L."/>
            <person name="Hamelin R.C."/>
            <person name="Kema G.H.J."/>
            <person name="Lawrence C."/>
            <person name="Scott J.A."/>
            <person name="Spatafora J.W."/>
            <person name="Turgeon B.G."/>
            <person name="de Wit P.J.G.M."/>
            <person name="Zhong S."/>
            <person name="Goodwin S.B."/>
            <person name="Grigoriev I.V."/>
        </authorList>
    </citation>
    <scope>NUCLEOTIDE SEQUENCE [LARGE SCALE GENOMIC DNA]</scope>
    <source>
        <strain evidence="3">28A</strain>
    </source>
</reference>
<dbReference type="eggNOG" id="ENOG502STIA">
    <property type="taxonomic scope" value="Eukaryota"/>
</dbReference>
<feature type="chain" id="PRO_5004353994" evidence="1">
    <location>
        <begin position="23"/>
        <end position="186"/>
    </location>
</feature>
<evidence type="ECO:0000313" key="2">
    <source>
        <dbReference type="EMBL" id="EOA89068.1"/>
    </source>
</evidence>
<organism evidence="2 3">
    <name type="scientific">Exserohilum turcicum (strain 28A)</name>
    <name type="common">Northern leaf blight fungus</name>
    <name type="synonym">Setosphaeria turcica</name>
    <dbReference type="NCBI Taxonomy" id="671987"/>
    <lineage>
        <taxon>Eukaryota</taxon>
        <taxon>Fungi</taxon>
        <taxon>Dikarya</taxon>
        <taxon>Ascomycota</taxon>
        <taxon>Pezizomycotina</taxon>
        <taxon>Dothideomycetes</taxon>
        <taxon>Pleosporomycetidae</taxon>
        <taxon>Pleosporales</taxon>
        <taxon>Pleosporineae</taxon>
        <taxon>Pleosporaceae</taxon>
        <taxon>Exserohilum</taxon>
    </lineage>
</organism>
<evidence type="ECO:0000256" key="1">
    <source>
        <dbReference type="SAM" id="SignalP"/>
    </source>
</evidence>
<dbReference type="EMBL" id="KB908526">
    <property type="protein sequence ID" value="EOA89068.1"/>
    <property type="molecule type" value="Genomic_DNA"/>
</dbReference>